<protein>
    <recommendedName>
        <fullName evidence="2">Transposase IS701-like DDE domain-containing protein</fullName>
    </recommendedName>
</protein>
<feature type="compositionally biased region" description="Basic and acidic residues" evidence="1">
    <location>
        <begin position="280"/>
        <end position="299"/>
    </location>
</feature>
<dbReference type="InterPro" id="IPR038721">
    <property type="entry name" value="IS701-like_DDE_dom"/>
</dbReference>
<evidence type="ECO:0000313" key="4">
    <source>
        <dbReference type="Proteomes" id="UP000829494"/>
    </source>
</evidence>
<feature type="domain" description="Transposase IS701-like DDE" evidence="2">
    <location>
        <begin position="4"/>
        <end position="104"/>
    </location>
</feature>
<feature type="region of interest" description="Disordered" evidence="1">
    <location>
        <begin position="250"/>
        <end position="299"/>
    </location>
</feature>
<evidence type="ECO:0000259" key="2">
    <source>
        <dbReference type="Pfam" id="PF13546"/>
    </source>
</evidence>
<dbReference type="Gene3D" id="3.90.350.10">
    <property type="entry name" value="Transposase Inhibitor Protein From Tn5, Chain A, domain 1"/>
    <property type="match status" value="1"/>
</dbReference>
<dbReference type="Pfam" id="PF13546">
    <property type="entry name" value="DDE_5"/>
    <property type="match status" value="1"/>
</dbReference>
<evidence type="ECO:0000256" key="1">
    <source>
        <dbReference type="SAM" id="MobiDB-lite"/>
    </source>
</evidence>
<keyword evidence="4" id="KW-1185">Reference proteome</keyword>
<accession>A0ABY3ZEF4</accession>
<dbReference type="Proteomes" id="UP000829494">
    <property type="component" value="Chromosome"/>
</dbReference>
<reference evidence="3 4" key="1">
    <citation type="submission" date="2022-03" db="EMBL/GenBank/DDBJ databases">
        <title>Complete genome of Streptomyces rimosus ssp. rimosus R7 (=ATCC 10970).</title>
        <authorList>
            <person name="Beganovic S."/>
            <person name="Ruckert C."/>
            <person name="Busche T."/>
            <person name="Kalinowski J."/>
            <person name="Wittmann C."/>
        </authorList>
    </citation>
    <scope>NUCLEOTIDE SEQUENCE [LARGE SCALE GENOMIC DNA]</scope>
    <source>
        <strain evidence="3 4">R7</strain>
    </source>
</reference>
<proteinExistence type="predicted"/>
<sequence length="299" mass="33655">MGRWHVGDRDILVVFDAGYDAPRMARLLAGLPVEVLGRMRSDRVMRRPTPSLKEYALAYPQGGRPPKHDKEFRFAKPATWGEPDAATVQVTDRYGTAQALAGDRLHPRLTTRSAWIGHTGELPIIEGTLIRLQVDRLPGGGDPLPLWLWSSATGLTSEDVDVRWQAFLRRFDIEHLFRTMKQTLGWTRPKLRTSGAGDRRTWIVIAAHTHLRLLRRAAVGLRRPWEKPADPGRLTPALVRRGFRNLRPHLACPARAPKPSVPGPGRPPGSKNRRPATRYDVGKTVHRPESITERNRLGP</sequence>
<organism evidence="3 4">
    <name type="scientific">Streptomyces rimosus subsp. rimosus</name>
    <dbReference type="NCBI Taxonomy" id="132474"/>
    <lineage>
        <taxon>Bacteria</taxon>
        <taxon>Bacillati</taxon>
        <taxon>Actinomycetota</taxon>
        <taxon>Actinomycetes</taxon>
        <taxon>Kitasatosporales</taxon>
        <taxon>Streptomycetaceae</taxon>
        <taxon>Streptomyces</taxon>
    </lineage>
</organism>
<dbReference type="EMBL" id="CP094298">
    <property type="protein sequence ID" value="UNZ08564.1"/>
    <property type="molecule type" value="Genomic_DNA"/>
</dbReference>
<evidence type="ECO:0000313" key="3">
    <source>
        <dbReference type="EMBL" id="UNZ08564.1"/>
    </source>
</evidence>
<gene>
    <name evidence="3" type="ORF">SRIMR7_41085</name>
</gene>
<dbReference type="InterPro" id="IPR012337">
    <property type="entry name" value="RNaseH-like_sf"/>
</dbReference>
<dbReference type="SUPFAM" id="SSF53098">
    <property type="entry name" value="Ribonuclease H-like"/>
    <property type="match status" value="1"/>
</dbReference>
<name>A0ABY3ZEF4_STRRM</name>